<dbReference type="RefSeq" id="WP_344928908.1">
    <property type="nucleotide sequence ID" value="NZ_BAABCW010000013.1"/>
</dbReference>
<evidence type="ECO:0000313" key="1">
    <source>
        <dbReference type="EMBL" id="GAA3514474.1"/>
    </source>
</evidence>
<organism evidence="1 2">
    <name type="scientific">Aquimarina addita</name>
    <dbReference type="NCBI Taxonomy" id="870485"/>
    <lineage>
        <taxon>Bacteria</taxon>
        <taxon>Pseudomonadati</taxon>
        <taxon>Bacteroidota</taxon>
        <taxon>Flavobacteriia</taxon>
        <taxon>Flavobacteriales</taxon>
        <taxon>Flavobacteriaceae</taxon>
        <taxon>Aquimarina</taxon>
    </lineage>
</organism>
<name>A0ABP6UR14_9FLAO</name>
<sequence length="84" mass="9897">MNLIELFKINDTLNVTYGLLYKNFAVISKFVKKNDQWILVTKNATSQPKSIYNMKMDKEHCLVEQIMETKLGKLDKCIKYDFSK</sequence>
<protein>
    <submittedName>
        <fullName evidence="1">Uncharacterized protein</fullName>
    </submittedName>
</protein>
<dbReference type="EMBL" id="BAABCW010000013">
    <property type="protein sequence ID" value="GAA3514474.1"/>
    <property type="molecule type" value="Genomic_DNA"/>
</dbReference>
<keyword evidence="2" id="KW-1185">Reference proteome</keyword>
<comment type="caution">
    <text evidence="1">The sequence shown here is derived from an EMBL/GenBank/DDBJ whole genome shotgun (WGS) entry which is preliminary data.</text>
</comment>
<reference evidence="2" key="1">
    <citation type="journal article" date="2019" name="Int. J. Syst. Evol. Microbiol.">
        <title>The Global Catalogue of Microorganisms (GCM) 10K type strain sequencing project: providing services to taxonomists for standard genome sequencing and annotation.</title>
        <authorList>
            <consortium name="The Broad Institute Genomics Platform"/>
            <consortium name="The Broad Institute Genome Sequencing Center for Infectious Disease"/>
            <person name="Wu L."/>
            <person name="Ma J."/>
        </authorList>
    </citation>
    <scope>NUCLEOTIDE SEQUENCE [LARGE SCALE GENOMIC DNA]</scope>
    <source>
        <strain evidence="2">JCM 17106</strain>
    </source>
</reference>
<gene>
    <name evidence="1" type="ORF">GCM10022393_30540</name>
</gene>
<accession>A0ABP6UR14</accession>
<evidence type="ECO:0000313" key="2">
    <source>
        <dbReference type="Proteomes" id="UP001500459"/>
    </source>
</evidence>
<proteinExistence type="predicted"/>
<dbReference type="Proteomes" id="UP001500459">
    <property type="component" value="Unassembled WGS sequence"/>
</dbReference>